<keyword evidence="4" id="KW-1185">Reference proteome</keyword>
<feature type="transmembrane region" description="Helical" evidence="1">
    <location>
        <begin position="86"/>
        <end position="105"/>
    </location>
</feature>
<feature type="transmembrane region" description="Helical" evidence="1">
    <location>
        <begin position="53"/>
        <end position="70"/>
    </location>
</feature>
<feature type="transmembrane region" description="Helical" evidence="1">
    <location>
        <begin position="12"/>
        <end position="33"/>
    </location>
</feature>
<dbReference type="KEGG" id="rta:Rta_01580"/>
<gene>
    <name evidence="3" type="ordered locus">Rta_01580</name>
</gene>
<dbReference type="InterPro" id="IPR050623">
    <property type="entry name" value="Glucan_succinyl_AcylTrfase"/>
</dbReference>
<accession>F5Y3D4</accession>
<protein>
    <submittedName>
        <fullName evidence="3">Candidate membrane protein</fullName>
    </submittedName>
</protein>
<dbReference type="AlphaFoldDB" id="F5Y3D4"/>
<evidence type="ECO:0000313" key="4">
    <source>
        <dbReference type="Proteomes" id="UP000008385"/>
    </source>
</evidence>
<dbReference type="HOGENOM" id="CLU_036182_0_0_4"/>
<dbReference type="RefSeq" id="WP_013899454.1">
    <property type="nucleotide sequence ID" value="NC_015677.1"/>
</dbReference>
<feature type="transmembrane region" description="Helical" evidence="1">
    <location>
        <begin position="345"/>
        <end position="362"/>
    </location>
</feature>
<dbReference type="STRING" id="365046.Rta_01580"/>
<feature type="transmembrane region" description="Helical" evidence="1">
    <location>
        <begin position="188"/>
        <end position="205"/>
    </location>
</feature>
<keyword evidence="1" id="KW-0812">Transmembrane</keyword>
<sequence length="396" mass="43985">MPRRHDIDALRALAFGGVILYHLGMYYVAGWDWHLKSAHAAGWLQWPMRALNLWRMDLVFLVSGVSLALLQRRQPGAAALLRERSWRLLLPLAFGMAAVVPYQAYAQGVAKGLVAPGFGAFLLRYFSGGPWPAGAFDGAHVGITWNHLWFLPYLWLYTALVLAAGPWLRSAAGRRLRAAFTGSRGVRLLLLPALPLLAWSLLLFPHFPPTRDLVGDLWLHAVYFTLFLYGWWIGLDAGFWAEARRLRRTSLGLALALLVLYLALRAGMRPAGPLRLLPRLAGDLYAWAMLLAILGWACHALDRPRPWLAWASESVYPWYVLHQTLIILLAVQLAPWRLGPIAEPLLLLAGTVAGCWAATAVIRRSRWLRPLFGLKPQAASAASMSPDSFSGLSRGA</sequence>
<feature type="domain" description="Acyltransferase 3" evidence="2">
    <location>
        <begin position="5"/>
        <end position="358"/>
    </location>
</feature>
<dbReference type="PANTHER" id="PTHR36927">
    <property type="entry name" value="BLR4337 PROTEIN"/>
    <property type="match status" value="1"/>
</dbReference>
<name>F5Y3D4_RAMTT</name>
<reference evidence="3 4" key="2">
    <citation type="journal article" date="2011" name="PLoS ONE">
        <title>The Cyst-Dividing Bacterium Ramlibacter tataouinensis TTB310 Genome Reveals a Well-Stocked Toolbox for Adaptation to a Desert Environment.</title>
        <authorList>
            <person name="De Luca G."/>
            <person name="Barakat M."/>
            <person name="Ortet P."/>
            <person name="Fochesato S."/>
            <person name="Jourlin-Castelli C."/>
            <person name="Ansaldi M."/>
            <person name="Py B."/>
            <person name="Fichant G."/>
            <person name="Coutinho P.M."/>
            <person name="Voulhoux R."/>
            <person name="Bastien O."/>
            <person name="Marechal E."/>
            <person name="Henrissat B."/>
            <person name="Quentin Y."/>
            <person name="Noirot P."/>
            <person name="Filloux A."/>
            <person name="Mejean V."/>
            <person name="Dubow M.S."/>
            <person name="Barras F."/>
            <person name="Barbe V."/>
            <person name="Weissenbach J."/>
            <person name="Mihalcescu I."/>
            <person name="Vermeglio A."/>
            <person name="Achouak W."/>
            <person name="Heulin T."/>
        </authorList>
    </citation>
    <scope>NUCLEOTIDE SEQUENCE [LARGE SCALE GENOMIC DNA]</scope>
    <source>
        <strain evidence="4">ATCC BAA-407 / DSM 14655 / LMG 21543 / TTB310</strain>
    </source>
</reference>
<dbReference type="Pfam" id="PF01757">
    <property type="entry name" value="Acyl_transf_3"/>
    <property type="match status" value="1"/>
</dbReference>
<dbReference type="EMBL" id="CP000245">
    <property type="protein sequence ID" value="AEG91221.1"/>
    <property type="molecule type" value="Genomic_DNA"/>
</dbReference>
<evidence type="ECO:0000259" key="2">
    <source>
        <dbReference type="Pfam" id="PF01757"/>
    </source>
</evidence>
<feature type="transmembrane region" description="Helical" evidence="1">
    <location>
        <begin position="284"/>
        <end position="302"/>
    </location>
</feature>
<reference evidence="4" key="1">
    <citation type="submission" date="2006-01" db="EMBL/GenBank/DDBJ databases">
        <title>Genome of the cyst-dividing bacterium Ramlibacter tataouinensis.</title>
        <authorList>
            <person name="Barakat M."/>
            <person name="Ortet P."/>
            <person name="De Luca G."/>
            <person name="Jourlin-Castelli C."/>
            <person name="Ansaldi M."/>
            <person name="Py B."/>
            <person name="Fichant G."/>
            <person name="Coutinho P."/>
            <person name="Voulhoux R."/>
            <person name="Bastien O."/>
            <person name="Roy S."/>
            <person name="Marechal E."/>
            <person name="Henrissat B."/>
            <person name="Quentin Y."/>
            <person name="Noirot P."/>
            <person name="Filloux A."/>
            <person name="Mejean V."/>
            <person name="DuBow M."/>
            <person name="Barras F."/>
            <person name="Heulin T."/>
        </authorList>
    </citation>
    <scope>NUCLEOTIDE SEQUENCE [LARGE SCALE GENOMIC DNA]</scope>
    <source>
        <strain evidence="4">ATCC BAA-407 / DSM 14655 / LMG 21543 / TTB310</strain>
    </source>
</reference>
<feature type="transmembrane region" description="Helical" evidence="1">
    <location>
        <begin position="150"/>
        <end position="168"/>
    </location>
</feature>
<dbReference type="OrthoDB" id="9809782at2"/>
<dbReference type="PANTHER" id="PTHR36927:SF3">
    <property type="entry name" value="GLUCANS BIOSYNTHESIS PROTEIN C"/>
    <property type="match status" value="1"/>
</dbReference>
<keyword evidence="1" id="KW-1133">Transmembrane helix</keyword>
<dbReference type="GO" id="GO:0016747">
    <property type="term" value="F:acyltransferase activity, transferring groups other than amino-acyl groups"/>
    <property type="evidence" value="ECO:0007669"/>
    <property type="project" value="InterPro"/>
</dbReference>
<feature type="transmembrane region" description="Helical" evidence="1">
    <location>
        <begin position="246"/>
        <end position="264"/>
    </location>
</feature>
<feature type="transmembrane region" description="Helical" evidence="1">
    <location>
        <begin position="314"/>
        <end position="333"/>
    </location>
</feature>
<dbReference type="eggNOG" id="COG1835">
    <property type="taxonomic scope" value="Bacteria"/>
</dbReference>
<dbReference type="InterPro" id="IPR002656">
    <property type="entry name" value="Acyl_transf_3_dom"/>
</dbReference>
<keyword evidence="1" id="KW-0472">Membrane</keyword>
<proteinExistence type="predicted"/>
<evidence type="ECO:0000256" key="1">
    <source>
        <dbReference type="SAM" id="Phobius"/>
    </source>
</evidence>
<feature type="transmembrane region" description="Helical" evidence="1">
    <location>
        <begin position="217"/>
        <end position="234"/>
    </location>
</feature>
<organism evidence="3 4">
    <name type="scientific">Ramlibacter tataouinensis (strain ATCC BAA-407 / DSM 14655 / LMG 21543 / TTB310)</name>
    <dbReference type="NCBI Taxonomy" id="365046"/>
    <lineage>
        <taxon>Bacteria</taxon>
        <taxon>Pseudomonadati</taxon>
        <taxon>Pseudomonadota</taxon>
        <taxon>Betaproteobacteria</taxon>
        <taxon>Burkholderiales</taxon>
        <taxon>Comamonadaceae</taxon>
        <taxon>Ramlibacter</taxon>
    </lineage>
</organism>
<dbReference type="Proteomes" id="UP000008385">
    <property type="component" value="Chromosome"/>
</dbReference>
<evidence type="ECO:0000313" key="3">
    <source>
        <dbReference type="EMBL" id="AEG91221.1"/>
    </source>
</evidence>
<dbReference type="PATRIC" id="fig|365046.3.peg.164"/>